<evidence type="ECO:0000313" key="3">
    <source>
        <dbReference type="Proteomes" id="UP001144205"/>
    </source>
</evidence>
<reference evidence="2" key="1">
    <citation type="journal article" date="2023" name="Int. J. Syst. Evol. Microbiol.">
        <title>Sinisalibacter aestuarii sp. nov., isolated from estuarine sediment of the Arakawa River.</title>
        <authorList>
            <person name="Arafat S.T."/>
            <person name="Hirano S."/>
            <person name="Sato A."/>
            <person name="Takeuchi K."/>
            <person name="Yasuda T."/>
            <person name="Terahara T."/>
            <person name="Hamada M."/>
            <person name="Kobayashi T."/>
        </authorList>
    </citation>
    <scope>NUCLEOTIDE SEQUENCE</scope>
    <source>
        <strain evidence="2">B-399</strain>
    </source>
</reference>
<dbReference type="Proteomes" id="UP001144205">
    <property type="component" value="Unassembled WGS sequence"/>
</dbReference>
<comment type="caution">
    <text evidence="2">The sequence shown here is derived from an EMBL/GenBank/DDBJ whole genome shotgun (WGS) entry which is preliminary data.</text>
</comment>
<proteinExistence type="predicted"/>
<dbReference type="RefSeq" id="WP_281840118.1">
    <property type="nucleotide sequence ID" value="NZ_BROH01000001.1"/>
</dbReference>
<organism evidence="2 3">
    <name type="scientific">Sinisalibacter aestuarii</name>
    <dbReference type="NCBI Taxonomy" id="2949426"/>
    <lineage>
        <taxon>Bacteria</taxon>
        <taxon>Pseudomonadati</taxon>
        <taxon>Pseudomonadota</taxon>
        <taxon>Alphaproteobacteria</taxon>
        <taxon>Rhodobacterales</taxon>
        <taxon>Roseobacteraceae</taxon>
        <taxon>Sinisalibacter</taxon>
    </lineage>
</organism>
<dbReference type="EMBL" id="BROH01000001">
    <property type="protein sequence ID" value="GKY86146.1"/>
    <property type="molecule type" value="Genomic_DNA"/>
</dbReference>
<dbReference type="Pfam" id="PF01471">
    <property type="entry name" value="PG_binding_1"/>
    <property type="match status" value="2"/>
</dbReference>
<feature type="domain" description="Peptidoglycan binding-like" evidence="1">
    <location>
        <begin position="167"/>
        <end position="208"/>
    </location>
</feature>
<dbReference type="InterPro" id="IPR036365">
    <property type="entry name" value="PGBD-like_sf"/>
</dbReference>
<sequence length="473" mass="48219">MALRIPAAPRPLHAVFTLALALALVVGLTAPQPAEAQSRTLGRAVGAAIVGTAIVCATNPELCGASGSARGGGGIGDAVGLDRTQAMWVQSGLQETGFYTGAIDGAIGPGTRAAIGDYQLAVGDPATGALTGRQLNDLVAVSSTFAPYANDPVYMFNADLANDLDPDQMAQLQAALNNQGYNAGVVDGAFGGRTRSAIAEYKALEGLPGAPVATRRLLAQLTGMPAPQPDSLQFVAMPIEPEVAPEVVVPEPVAAPEPAPDLSFDIIGITLGMSEEAVQAALAAEYGAGFPYERVPAASFGGDDMLSAGALAVQPAWPAPSSEQFLAFYDDARPELGMIAAVRMIRMPETVDRAVFEAQVLPGIVDKYGEAAMFGNGGMWVGGGAARMAARADANELMGCGMLRLATIAPAADAAGALWSAGGGVTLDPRSLGSVATDCGQVVSVDFHESVIRIAMWNATALSNAVVAPAIKF</sequence>
<name>A0ABQ5LM99_9RHOB</name>
<feature type="domain" description="Peptidoglycan binding-like" evidence="1">
    <location>
        <begin position="86"/>
        <end position="135"/>
    </location>
</feature>
<accession>A0ABQ5LM99</accession>
<dbReference type="InterPro" id="IPR036366">
    <property type="entry name" value="PGBDSf"/>
</dbReference>
<gene>
    <name evidence="2" type="ORF">STA1M1_00150</name>
</gene>
<dbReference type="InterPro" id="IPR002477">
    <property type="entry name" value="Peptidoglycan-bd-like"/>
</dbReference>
<protein>
    <recommendedName>
        <fullName evidence="1">Peptidoglycan binding-like domain-containing protein</fullName>
    </recommendedName>
</protein>
<dbReference type="Gene3D" id="1.10.101.10">
    <property type="entry name" value="PGBD-like superfamily/PGBD"/>
    <property type="match status" value="2"/>
</dbReference>
<evidence type="ECO:0000259" key="1">
    <source>
        <dbReference type="Pfam" id="PF01471"/>
    </source>
</evidence>
<evidence type="ECO:0000313" key="2">
    <source>
        <dbReference type="EMBL" id="GKY86146.1"/>
    </source>
</evidence>
<keyword evidence="3" id="KW-1185">Reference proteome</keyword>
<dbReference type="SUPFAM" id="SSF47090">
    <property type="entry name" value="PGBD-like"/>
    <property type="match status" value="2"/>
</dbReference>